<accession>A0A7S3PF95</accession>
<evidence type="ECO:0000313" key="1">
    <source>
        <dbReference type="EMBL" id="CAE0432519.1"/>
    </source>
</evidence>
<gene>
    <name evidence="1" type="ORF">ASTO00021_LOCUS2844</name>
</gene>
<name>A0A7S3PF95_9STRA</name>
<dbReference type="EMBL" id="HBIN01004075">
    <property type="protein sequence ID" value="CAE0432519.1"/>
    <property type="molecule type" value="Transcribed_RNA"/>
</dbReference>
<reference evidence="1" key="1">
    <citation type="submission" date="2021-01" db="EMBL/GenBank/DDBJ databases">
        <authorList>
            <person name="Corre E."/>
            <person name="Pelletier E."/>
            <person name="Niang G."/>
            <person name="Scheremetjew M."/>
            <person name="Finn R."/>
            <person name="Kale V."/>
            <person name="Holt S."/>
            <person name="Cochrane G."/>
            <person name="Meng A."/>
            <person name="Brown T."/>
            <person name="Cohen L."/>
        </authorList>
    </citation>
    <scope>NUCLEOTIDE SEQUENCE</scope>
    <source>
        <strain evidence="1">GSBS06</strain>
    </source>
</reference>
<proteinExistence type="predicted"/>
<sequence length="448" mass="51644">MGYTTDYDKLSGVVTLPDGNCATTFVYAGRTLSEEDGKKFKNPNIKGLLYAQCAPQMFKNETVARKSTFVFPFGSFSGEDVDQVVLANDIQTFHSHPHLSVYATHGWSIIVLRINRNLWRKIEKKQYAYLDFESLPVRGYDDSYFLASDIDEGDEVTIHHFSEVGKREETTLVNQHMHKSVGEIVFISESLFLTTAKVENGAAGAGVMARKTWIGIVYAVVRNKQTQEVVYTVVRRIALNDLIRHYAMEVNEKERRKMLTTMPKPPMNDSWQAEVMAALEDIKKYPDLAYDSPMKLDEILIKNPRQKLLTSAQFEELKFMKDRDLKFELLDYVKYLKGVPESFRGKPTIKIENVMKLVRRNEKLFMRYLVKKGKYPLACVHLDAGLALQFSPQHIRSLLVYYVRQSDVKPRKDKKFPDMFLVGHAVGSESSFYTNQKDYRDSCRLPEF</sequence>
<protein>
    <submittedName>
        <fullName evidence="1">Uncharacterized protein</fullName>
    </submittedName>
</protein>
<dbReference type="AlphaFoldDB" id="A0A7S3PF95"/>
<organism evidence="1">
    <name type="scientific">Aplanochytrium stocchinoi</name>
    <dbReference type="NCBI Taxonomy" id="215587"/>
    <lineage>
        <taxon>Eukaryota</taxon>
        <taxon>Sar</taxon>
        <taxon>Stramenopiles</taxon>
        <taxon>Bigyra</taxon>
        <taxon>Labyrinthulomycetes</taxon>
        <taxon>Thraustochytrida</taxon>
        <taxon>Thraustochytriidae</taxon>
        <taxon>Aplanochytrium</taxon>
    </lineage>
</organism>